<sequence>MGGWMHRIHADASTQPNSVTARLTGFDSALDNNKDECPYAFKTTDGPSFPGFTINSNPQMISFVIAKRNPIQFSVDLQYSSMPEIGTDGFINTPGWNGCTKPNNGGIQVFRTQNDLPDDTYIFLDTEEFNVTIDVVPNFDAKHKLVVQDRNDPIPVVFTGTQEQRHDFSYAKNVAVMFQNMRGDQGFLLRYSSALIAKTTAMSPTPESSTAPSSSSTSPSPTTPTTSSGFRAADTFAGSMISALLLSLFL</sequence>
<gene>
    <name evidence="2" type="primary">WBGene00108615</name>
</gene>
<proteinExistence type="predicted"/>
<evidence type="ECO:0000313" key="2">
    <source>
        <dbReference type="EnsemblMetazoa" id="PPA19061.1"/>
    </source>
</evidence>
<name>A0A2A6CR04_PRIPA</name>
<keyword evidence="3" id="KW-1185">Reference proteome</keyword>
<accession>A0A8R1UE48</accession>
<reference evidence="3" key="1">
    <citation type="journal article" date="2008" name="Nat. Genet.">
        <title>The Pristionchus pacificus genome provides a unique perspective on nematode lifestyle and parasitism.</title>
        <authorList>
            <person name="Dieterich C."/>
            <person name="Clifton S.W."/>
            <person name="Schuster L.N."/>
            <person name="Chinwalla A."/>
            <person name="Delehaunty K."/>
            <person name="Dinkelacker I."/>
            <person name="Fulton L."/>
            <person name="Fulton R."/>
            <person name="Godfrey J."/>
            <person name="Minx P."/>
            <person name="Mitreva M."/>
            <person name="Roeseler W."/>
            <person name="Tian H."/>
            <person name="Witte H."/>
            <person name="Yang S.P."/>
            <person name="Wilson R.K."/>
            <person name="Sommer R.J."/>
        </authorList>
    </citation>
    <scope>NUCLEOTIDE SEQUENCE [LARGE SCALE GENOMIC DNA]</scope>
    <source>
        <strain evidence="3">PS312</strain>
    </source>
</reference>
<reference evidence="2" key="2">
    <citation type="submission" date="2022-06" db="UniProtKB">
        <authorList>
            <consortium name="EnsemblMetazoa"/>
        </authorList>
    </citation>
    <scope>IDENTIFICATION</scope>
    <source>
        <strain evidence="2">PS312</strain>
    </source>
</reference>
<protein>
    <submittedName>
        <fullName evidence="2">Uncharacterized protein</fullName>
    </submittedName>
</protein>
<evidence type="ECO:0000256" key="1">
    <source>
        <dbReference type="SAM" id="MobiDB-lite"/>
    </source>
</evidence>
<organism evidence="2 3">
    <name type="scientific">Pristionchus pacificus</name>
    <name type="common">Parasitic nematode worm</name>
    <dbReference type="NCBI Taxonomy" id="54126"/>
    <lineage>
        <taxon>Eukaryota</taxon>
        <taxon>Metazoa</taxon>
        <taxon>Ecdysozoa</taxon>
        <taxon>Nematoda</taxon>
        <taxon>Chromadorea</taxon>
        <taxon>Rhabditida</taxon>
        <taxon>Rhabditina</taxon>
        <taxon>Diplogasteromorpha</taxon>
        <taxon>Diplogasteroidea</taxon>
        <taxon>Neodiplogasteridae</taxon>
        <taxon>Pristionchus</taxon>
    </lineage>
</organism>
<accession>A0A2A6CR04</accession>
<evidence type="ECO:0000313" key="3">
    <source>
        <dbReference type="Proteomes" id="UP000005239"/>
    </source>
</evidence>
<dbReference type="AlphaFoldDB" id="A0A2A6CR04"/>
<dbReference type="Proteomes" id="UP000005239">
    <property type="component" value="Unassembled WGS sequence"/>
</dbReference>
<feature type="region of interest" description="Disordered" evidence="1">
    <location>
        <begin position="201"/>
        <end position="229"/>
    </location>
</feature>
<feature type="compositionally biased region" description="Low complexity" evidence="1">
    <location>
        <begin position="201"/>
        <end position="228"/>
    </location>
</feature>
<dbReference type="EnsemblMetazoa" id="PPA19061.1">
    <property type="protein sequence ID" value="PPA19061.1"/>
    <property type="gene ID" value="WBGene00108615"/>
</dbReference>